<dbReference type="EMBL" id="RXIC02000487">
    <property type="protein sequence ID" value="KAB1199247.1"/>
    <property type="molecule type" value="Genomic_DNA"/>
</dbReference>
<comment type="caution">
    <text evidence="1">The sequence shown here is derived from an EMBL/GenBank/DDBJ whole genome shotgun (WGS) entry which is preliminary data.</text>
</comment>
<sequence length="378" mass="41612">MSDSELAGCNLYSLSPYIFDDFQAFVSNDEVTDVQNSVVNPGISEASYKHQQPPMSDSELAGCNLYSLSPYIFDDFQAFVSNDEVTDVQNSVVNLGISEASYEHHPIGEQPPMSDSELAGCNLYSLSPYIFDDFQAFVSNDEVTDVQNSVVNSGISEASYEHHPIDEQPPMSDSELAGCNLYSLCPYIFDDFQAFVSNEEVAVVQNSVINPGISEASYEHHPIDEQPPMSDSELAASYEHHPIDEQPPMSDSEVATFTPSYIFDDFQAFVSNDEVADVQNSVVNPGISEASYEHCSIDEQPLMSDSELAGCNLYSLCPYIFDDFQAFVSNDEVADVQNSVVNPGISELSYEHCSIDEQLLMSDSELAGYNVLNSLNTL</sequence>
<evidence type="ECO:0000313" key="2">
    <source>
        <dbReference type="Proteomes" id="UP000516437"/>
    </source>
</evidence>
<accession>A0A6A1UHA4</accession>
<name>A0A6A1UHA4_9ROSI</name>
<evidence type="ECO:0000313" key="1">
    <source>
        <dbReference type="EMBL" id="KAB1199247.1"/>
    </source>
</evidence>
<gene>
    <name evidence="1" type="ORF">CJ030_MR0G025671</name>
</gene>
<dbReference type="AlphaFoldDB" id="A0A6A1UHA4"/>
<organism evidence="1 2">
    <name type="scientific">Morella rubra</name>
    <name type="common">Chinese bayberry</name>
    <dbReference type="NCBI Taxonomy" id="262757"/>
    <lineage>
        <taxon>Eukaryota</taxon>
        <taxon>Viridiplantae</taxon>
        <taxon>Streptophyta</taxon>
        <taxon>Embryophyta</taxon>
        <taxon>Tracheophyta</taxon>
        <taxon>Spermatophyta</taxon>
        <taxon>Magnoliopsida</taxon>
        <taxon>eudicotyledons</taxon>
        <taxon>Gunneridae</taxon>
        <taxon>Pentapetalae</taxon>
        <taxon>rosids</taxon>
        <taxon>fabids</taxon>
        <taxon>Fagales</taxon>
        <taxon>Myricaceae</taxon>
        <taxon>Morella</taxon>
    </lineage>
</organism>
<protein>
    <submittedName>
        <fullName evidence="1">Uncharacterized protein</fullName>
    </submittedName>
</protein>
<reference evidence="1 2" key="1">
    <citation type="journal article" date="2019" name="Plant Biotechnol. J.">
        <title>The red bayberry genome and genetic basis of sex determination.</title>
        <authorList>
            <person name="Jia H.M."/>
            <person name="Jia H.J."/>
            <person name="Cai Q.L."/>
            <person name="Wang Y."/>
            <person name="Zhao H.B."/>
            <person name="Yang W.F."/>
            <person name="Wang G.Y."/>
            <person name="Li Y.H."/>
            <person name="Zhan D.L."/>
            <person name="Shen Y.T."/>
            <person name="Niu Q.F."/>
            <person name="Chang L."/>
            <person name="Qiu J."/>
            <person name="Zhao L."/>
            <person name="Xie H.B."/>
            <person name="Fu W.Y."/>
            <person name="Jin J."/>
            <person name="Li X.W."/>
            <person name="Jiao Y."/>
            <person name="Zhou C.C."/>
            <person name="Tu T."/>
            <person name="Chai C.Y."/>
            <person name="Gao J.L."/>
            <person name="Fan L.J."/>
            <person name="van de Weg E."/>
            <person name="Wang J.Y."/>
            <person name="Gao Z.S."/>
        </authorList>
    </citation>
    <scope>NUCLEOTIDE SEQUENCE [LARGE SCALE GENOMIC DNA]</scope>
    <source>
        <tissue evidence="1">Leaves</tissue>
    </source>
</reference>
<dbReference type="Proteomes" id="UP000516437">
    <property type="component" value="Unassembled WGS sequence"/>
</dbReference>
<proteinExistence type="predicted"/>
<keyword evidence="2" id="KW-1185">Reference proteome</keyword>